<name>A0A2G9YWQ4_9BACT</name>
<dbReference type="Gene3D" id="2.40.300.10">
    <property type="entry name" value="Head decoration protein D"/>
    <property type="match status" value="1"/>
</dbReference>
<gene>
    <name evidence="1" type="ORF">COX36_01980</name>
</gene>
<protein>
    <submittedName>
        <fullName evidence="1">Uncharacterized protein</fullName>
    </submittedName>
</protein>
<evidence type="ECO:0000313" key="2">
    <source>
        <dbReference type="Proteomes" id="UP000230273"/>
    </source>
</evidence>
<dbReference type="AlphaFoldDB" id="A0A2G9YWQ4"/>
<reference evidence="1 2" key="1">
    <citation type="submission" date="2017-09" db="EMBL/GenBank/DDBJ databases">
        <title>Depth-based differentiation of microbial function through sediment-hosted aquifers and enrichment of novel symbionts in the deep terrestrial subsurface.</title>
        <authorList>
            <person name="Probst A.J."/>
            <person name="Ladd B."/>
            <person name="Jarett J.K."/>
            <person name="Geller-Mcgrath D.E."/>
            <person name="Sieber C.M."/>
            <person name="Emerson J.B."/>
            <person name="Anantharaman K."/>
            <person name="Thomas B.C."/>
            <person name="Malmstrom R."/>
            <person name="Stieglmeier M."/>
            <person name="Klingl A."/>
            <person name="Woyke T."/>
            <person name="Ryan C.M."/>
            <person name="Banfield J.F."/>
        </authorList>
    </citation>
    <scope>NUCLEOTIDE SEQUENCE [LARGE SCALE GENOMIC DNA]</scope>
    <source>
        <strain evidence="1">CG23_combo_of_CG06-09_8_20_14_all_38_19</strain>
    </source>
</reference>
<comment type="caution">
    <text evidence="1">The sequence shown here is derived from an EMBL/GenBank/DDBJ whole genome shotgun (WGS) entry which is preliminary data.</text>
</comment>
<accession>A0A2G9YWQ4</accession>
<dbReference type="Proteomes" id="UP000230273">
    <property type="component" value="Unassembled WGS sequence"/>
</dbReference>
<evidence type="ECO:0000313" key="1">
    <source>
        <dbReference type="EMBL" id="PIP23675.1"/>
    </source>
</evidence>
<feature type="non-terminal residue" evidence="1">
    <location>
        <position position="820"/>
    </location>
</feature>
<proteinExistence type="predicted"/>
<dbReference type="EMBL" id="PCRP01000031">
    <property type="protein sequence ID" value="PIP23675.1"/>
    <property type="molecule type" value="Genomic_DNA"/>
</dbReference>
<organism evidence="1 2">
    <name type="scientific">Candidatus Nealsonbacteria bacterium CG23_combo_of_CG06-09_8_20_14_all_38_19</name>
    <dbReference type="NCBI Taxonomy" id="1974721"/>
    <lineage>
        <taxon>Bacteria</taxon>
        <taxon>Candidatus Nealsoniibacteriota</taxon>
    </lineage>
</organism>
<sequence>VGIGTAGPGAKLHINDGAFNYKIKYIGTPGGDYIKSVIVLHEAYNATLLNDNYAIGKIFASRGNTGAYNRKEVAEINTGSAYNGTNGNLTSISSDSLKWKLVTFTYNGIKYLGVDIPYTAAMLSIYGFEGYHNSTAANSLTIVNYYNVQTGTAINTEINNSIADFTSYGQQYVDATTFSVSGSVGIGTAGPGAKLEVAGQVKITGGTPGAGKVLTSDAAGLATWVTPASGLPSGTSGQTLRHDGTSWVANSVIFNNGTNVGIGTASPGQKLTIAGGHAQFDAGYGPYWAANTDAGFVRFYSTGDGAGQSYLQIGTEDNSDEPIIFTQTGNERMRIHTNGNVGIGTAGPGYKLDVSGDMRASNFYSNNANPYLNFSSYFVAPGGAYFNSGTVYTEAAIQARGGISNDSGNGGGNVYFNEDTRINGAITCLGYGNGNQYCPSNGAIRLTPNLHLNSNAGYAVILNWDNGTTGATQTLRVGNGASADAFYVRADGYVWAASSMRATSYYDDDPNYYIDSNSASYVNRILTAGRASDWGATGEIEANYLVANAGIYSYGGICSGTPSGDCNSGGQITAAGTIYGMANVYGTIFYDYDNSNYYVDPSFVSHMNTIKYENVSNFSCTSSTVGSFIYNRDAGQFGSMYLCRQDTGTGYSWVNIVQQAGVPDVSEFVRVDDLSIEAGDIVGVSDTPYDEENAYNRFLVEKATDGNSSKVLGIVSTDKSLVLNQPSDPSETIDYTSLRPLSLAGRVPVKVTSENGPIKKGDPLTVSSIPGVATRATKAGYIIGKALETYDNPNSQVVNKILVLVSTSWYDPDVYLTSTG</sequence>
<feature type="non-terminal residue" evidence="1">
    <location>
        <position position="1"/>
    </location>
</feature>